<dbReference type="AlphaFoldDB" id="A0A9E2L5M6"/>
<protein>
    <submittedName>
        <fullName evidence="8">Lysophospholipid acyltransferase family protein</fullName>
    </submittedName>
</protein>
<sequence>MKLLYYFVFCGWYLLSLIPLRLLYVVSDVLYVPLYYLVRYRRKVVRKNLTASFPEKSIGEIVRIEKKFYRFFCDCAMENIKLFSMSKEQIMKRMTFSGADAMASDLEQTGKNFGFIYLGHYCNWEWIASLAYWYPPQIHSSQIYHPLYNKTFDRLFLYMRSRFGGECIPMKDTLRRIIALKRQKQLTMIGFIADQAPKWNSIHHWTPFLHRDTSFFIGTEQIGKQVGAVIYFADVRRIKRGYYHCDLKRITVSPEEYPDYELTDRYAALLEEMIRREPAYWLWTHNRWKRTKEEWERRQSEEKKEERK</sequence>
<feature type="transmembrane region" description="Helical" evidence="7">
    <location>
        <begin position="12"/>
        <end position="38"/>
    </location>
</feature>
<dbReference type="Pfam" id="PF03279">
    <property type="entry name" value="Lip_A_acyltrans"/>
    <property type="match status" value="1"/>
</dbReference>
<dbReference type="Proteomes" id="UP000823865">
    <property type="component" value="Unassembled WGS sequence"/>
</dbReference>
<dbReference type="CDD" id="cd07984">
    <property type="entry name" value="LPLAT_LABLAT-like"/>
    <property type="match status" value="1"/>
</dbReference>
<keyword evidence="4" id="KW-0808">Transferase</keyword>
<dbReference type="GO" id="GO:0005886">
    <property type="term" value="C:plasma membrane"/>
    <property type="evidence" value="ECO:0007669"/>
    <property type="project" value="UniProtKB-SubCell"/>
</dbReference>
<evidence type="ECO:0000256" key="3">
    <source>
        <dbReference type="ARBA" id="ARBA00022519"/>
    </source>
</evidence>
<dbReference type="GO" id="GO:0016746">
    <property type="term" value="F:acyltransferase activity"/>
    <property type="evidence" value="ECO:0007669"/>
    <property type="project" value="UniProtKB-KW"/>
</dbReference>
<evidence type="ECO:0000256" key="6">
    <source>
        <dbReference type="ARBA" id="ARBA00023315"/>
    </source>
</evidence>
<dbReference type="InterPro" id="IPR004960">
    <property type="entry name" value="LipA_acyltrans"/>
</dbReference>
<proteinExistence type="predicted"/>
<dbReference type="GO" id="GO:0009247">
    <property type="term" value="P:glycolipid biosynthetic process"/>
    <property type="evidence" value="ECO:0007669"/>
    <property type="project" value="UniProtKB-ARBA"/>
</dbReference>
<reference evidence="8" key="2">
    <citation type="submission" date="2021-04" db="EMBL/GenBank/DDBJ databases">
        <authorList>
            <person name="Gilroy R."/>
        </authorList>
    </citation>
    <scope>NUCLEOTIDE SEQUENCE</scope>
    <source>
        <strain evidence="8">G3-2149</strain>
    </source>
</reference>
<evidence type="ECO:0000256" key="4">
    <source>
        <dbReference type="ARBA" id="ARBA00022679"/>
    </source>
</evidence>
<evidence type="ECO:0000256" key="7">
    <source>
        <dbReference type="SAM" id="Phobius"/>
    </source>
</evidence>
<evidence type="ECO:0000313" key="9">
    <source>
        <dbReference type="Proteomes" id="UP000823865"/>
    </source>
</evidence>
<evidence type="ECO:0000256" key="2">
    <source>
        <dbReference type="ARBA" id="ARBA00022475"/>
    </source>
</evidence>
<keyword evidence="3" id="KW-0997">Cell inner membrane</keyword>
<comment type="caution">
    <text evidence="8">The sequence shown here is derived from an EMBL/GenBank/DDBJ whole genome shotgun (WGS) entry which is preliminary data.</text>
</comment>
<comment type="subcellular location">
    <subcellularLocation>
        <location evidence="1">Cell inner membrane</location>
    </subcellularLocation>
</comment>
<dbReference type="PANTHER" id="PTHR30606:SF10">
    <property type="entry name" value="PHOSPHATIDYLINOSITOL MANNOSIDE ACYLTRANSFERASE"/>
    <property type="match status" value="1"/>
</dbReference>
<evidence type="ECO:0000313" key="8">
    <source>
        <dbReference type="EMBL" id="MBU3852435.1"/>
    </source>
</evidence>
<accession>A0A9E2L5M6</accession>
<reference evidence="8" key="1">
    <citation type="journal article" date="2021" name="PeerJ">
        <title>Extensive microbial diversity within the chicken gut microbiome revealed by metagenomics and culture.</title>
        <authorList>
            <person name="Gilroy R."/>
            <person name="Ravi A."/>
            <person name="Getino M."/>
            <person name="Pursley I."/>
            <person name="Horton D.L."/>
            <person name="Alikhan N.F."/>
            <person name="Baker D."/>
            <person name="Gharbi K."/>
            <person name="Hall N."/>
            <person name="Watson M."/>
            <person name="Adriaenssens E.M."/>
            <person name="Foster-Nyarko E."/>
            <person name="Jarju S."/>
            <person name="Secka A."/>
            <person name="Antonio M."/>
            <person name="Oren A."/>
            <person name="Chaudhuri R.R."/>
            <person name="La Ragione R."/>
            <person name="Hildebrand F."/>
            <person name="Pallen M.J."/>
        </authorList>
    </citation>
    <scope>NUCLEOTIDE SEQUENCE</scope>
    <source>
        <strain evidence="8">G3-2149</strain>
    </source>
</reference>
<organism evidence="8 9">
    <name type="scientific">Candidatus Paraprevotella stercoravium</name>
    <dbReference type="NCBI Taxonomy" id="2838725"/>
    <lineage>
        <taxon>Bacteria</taxon>
        <taxon>Pseudomonadati</taxon>
        <taxon>Bacteroidota</taxon>
        <taxon>Bacteroidia</taxon>
        <taxon>Bacteroidales</taxon>
        <taxon>Prevotellaceae</taxon>
        <taxon>Paraprevotella</taxon>
    </lineage>
</organism>
<dbReference type="EMBL" id="JAHLFU010000020">
    <property type="protein sequence ID" value="MBU3852435.1"/>
    <property type="molecule type" value="Genomic_DNA"/>
</dbReference>
<dbReference type="PANTHER" id="PTHR30606">
    <property type="entry name" value="LIPID A BIOSYNTHESIS LAUROYL ACYLTRANSFERASE"/>
    <property type="match status" value="1"/>
</dbReference>
<name>A0A9E2L5M6_9BACT</name>
<keyword evidence="7" id="KW-1133">Transmembrane helix</keyword>
<evidence type="ECO:0000256" key="1">
    <source>
        <dbReference type="ARBA" id="ARBA00004533"/>
    </source>
</evidence>
<keyword evidence="2" id="KW-1003">Cell membrane</keyword>
<gene>
    <name evidence="8" type="ORF">H9789_01150</name>
</gene>
<keyword evidence="5 7" id="KW-0472">Membrane</keyword>
<evidence type="ECO:0000256" key="5">
    <source>
        <dbReference type="ARBA" id="ARBA00023136"/>
    </source>
</evidence>
<keyword evidence="7" id="KW-0812">Transmembrane</keyword>
<keyword evidence="6 8" id="KW-0012">Acyltransferase</keyword>